<gene>
    <name evidence="2" type="ORF">SDC9_118563</name>
</gene>
<sequence length="182" mass="20345">MLSEVRVKALGEGRAKVVVADDEGDLFRLEELHRRVRRALALNRSEEAVAEGVVALCYVRVQGVRRDERYLFVIEYRGDRSCRKAVGARDKGGDAILADELVGQRHGLFRVGGVVVADEFDLFTQQSALFVHLVNSDLYGLVNAETVSRGKAGERGEHADLDRVSRHRAAGQDDERESERRN</sequence>
<name>A0A645C228_9ZZZZ</name>
<dbReference type="AlphaFoldDB" id="A0A645C228"/>
<comment type="caution">
    <text evidence="2">The sequence shown here is derived from an EMBL/GenBank/DDBJ whole genome shotgun (WGS) entry which is preliminary data.</text>
</comment>
<evidence type="ECO:0000256" key="1">
    <source>
        <dbReference type="SAM" id="MobiDB-lite"/>
    </source>
</evidence>
<organism evidence="2">
    <name type="scientific">bioreactor metagenome</name>
    <dbReference type="NCBI Taxonomy" id="1076179"/>
    <lineage>
        <taxon>unclassified sequences</taxon>
        <taxon>metagenomes</taxon>
        <taxon>ecological metagenomes</taxon>
    </lineage>
</organism>
<dbReference type="EMBL" id="VSSQ01024210">
    <property type="protein sequence ID" value="MPM71595.1"/>
    <property type="molecule type" value="Genomic_DNA"/>
</dbReference>
<accession>A0A645C228</accession>
<protein>
    <submittedName>
        <fullName evidence="2">Uncharacterized protein</fullName>
    </submittedName>
</protein>
<proteinExistence type="predicted"/>
<feature type="region of interest" description="Disordered" evidence="1">
    <location>
        <begin position="152"/>
        <end position="182"/>
    </location>
</feature>
<evidence type="ECO:0000313" key="2">
    <source>
        <dbReference type="EMBL" id="MPM71595.1"/>
    </source>
</evidence>
<reference evidence="2" key="1">
    <citation type="submission" date="2019-08" db="EMBL/GenBank/DDBJ databases">
        <authorList>
            <person name="Kucharzyk K."/>
            <person name="Murdoch R.W."/>
            <person name="Higgins S."/>
            <person name="Loffler F."/>
        </authorList>
    </citation>
    <scope>NUCLEOTIDE SEQUENCE</scope>
</reference>